<keyword evidence="1" id="KW-0175">Coiled coil</keyword>
<sequence>MALLVLPLLAAPETVQSQHVLVTFQVLMAPQNEERPPGRPDPVTPLRKGGPAPLLLRRHFVAFARRPCVYTMSDRLLNNLDKLLLEFVYTVKITEKKNEIARLQENINDSNDAIADLCKQNESSKESCNAWKPTYVILSKHEEYLKNELEALQEATENERKMYQDHLAQYKEILKQHREKYAETALAQEYYKKKKELEEIQNRVLKQAEKYKLKEDACLDILGTTIINAFTVEPIDSALHIEIATQESIELQKEAEELEIKINYLKKTFEETTEDQNNSKMIEGKNQKSLEKPKEFKERIFEESEHPSLLNEKHQLYKPLHVPCIPRKLVQSVQSIRFSMQRTETGREEEKPMELSVATSSSSSLAENSSQMVIDTGGTNNPQVAQVPSIASLQNQMQFRLVMPPKQTTSNQQFESENAVIANQEAKCGDKEAEDEPKDSSYIPQDIQTCFKSNEDNPDTAEESAEHFLRAPETPEFVGTPDSKGKKTQLSKTPPFDFIRSLGCEEGTSKSPAFFSLMNFSQKSPGFNLFDSSVFGAENSSDETDENYSVGNLNPLSPHKDIGGLFGKSESEDAFAFPFPSESTSHAFGDGKDDFSFPFAFGQDQRSSQSPSVKVGRSSQKYASYYQGDLRDCGKTVGNINQCLHAPVLSELDSSRVRAAVAPLQASVSQRQDTALNSNVPALLVIMHIVDTSRNPQQDEVGAVQAQSLHEGVRPGLLTISLLHTSHSPGVDTAAMEIVTDQALSHSPDTVDRASEERLFL</sequence>
<evidence type="ECO:0000256" key="3">
    <source>
        <dbReference type="SAM" id="SignalP"/>
    </source>
</evidence>
<keyword evidence="5" id="KW-1185">Reference proteome</keyword>
<dbReference type="AlphaFoldDB" id="A0AAN7S8C3"/>
<dbReference type="InterPro" id="IPR031380">
    <property type="entry name" value="SIX6OS1"/>
</dbReference>
<accession>A0AAN7S8C3</accession>
<feature type="compositionally biased region" description="Basic and acidic residues" evidence="2">
    <location>
        <begin position="344"/>
        <end position="353"/>
    </location>
</feature>
<reference evidence="4 5" key="1">
    <citation type="journal article" date="2023" name="J. Hered.">
        <title>Chromosome-level genome of the wood stork (Mycteria americana) provides insight into avian chromosome evolution.</title>
        <authorList>
            <person name="Flamio R. Jr."/>
            <person name="Ramstad K.M."/>
        </authorList>
    </citation>
    <scope>NUCLEOTIDE SEQUENCE [LARGE SCALE GENOMIC DNA]</scope>
    <source>
        <strain evidence="4">JAX WOST 10</strain>
    </source>
</reference>
<dbReference type="EMBL" id="JAUNZN010000004">
    <property type="protein sequence ID" value="KAK4822721.1"/>
    <property type="molecule type" value="Genomic_DNA"/>
</dbReference>
<dbReference type="Proteomes" id="UP001333110">
    <property type="component" value="Unassembled WGS sequence"/>
</dbReference>
<dbReference type="PANTHER" id="PTHR35449:SF1">
    <property type="entry name" value="PROTEIN SIX6OS1"/>
    <property type="match status" value="1"/>
</dbReference>
<feature type="coiled-coil region" evidence="1">
    <location>
        <begin position="241"/>
        <end position="275"/>
    </location>
</feature>
<gene>
    <name evidence="4" type="ORF">QYF61_019718</name>
</gene>
<comment type="caution">
    <text evidence="4">The sequence shown here is derived from an EMBL/GenBank/DDBJ whole genome shotgun (WGS) entry which is preliminary data.</text>
</comment>
<dbReference type="GO" id="GO:0007283">
    <property type="term" value="P:spermatogenesis"/>
    <property type="evidence" value="ECO:0007669"/>
    <property type="project" value="TreeGrafter"/>
</dbReference>
<feature type="region of interest" description="Disordered" evidence="2">
    <location>
        <begin position="342"/>
        <end position="367"/>
    </location>
</feature>
<dbReference type="GO" id="GO:0000801">
    <property type="term" value="C:central element"/>
    <property type="evidence" value="ECO:0007669"/>
    <property type="project" value="TreeGrafter"/>
</dbReference>
<dbReference type="PANTHER" id="PTHR35449">
    <property type="entry name" value="PROTEIN SIX6OS1"/>
    <property type="match status" value="1"/>
</dbReference>
<feature type="coiled-coil region" evidence="1">
    <location>
        <begin position="93"/>
        <end position="214"/>
    </location>
</feature>
<evidence type="ECO:0000256" key="2">
    <source>
        <dbReference type="SAM" id="MobiDB-lite"/>
    </source>
</evidence>
<dbReference type="Pfam" id="PF15676">
    <property type="entry name" value="S6OS1"/>
    <property type="match status" value="1"/>
</dbReference>
<feature type="compositionally biased region" description="Low complexity" evidence="2">
    <location>
        <begin position="354"/>
        <end position="367"/>
    </location>
</feature>
<dbReference type="GO" id="GO:0007129">
    <property type="term" value="P:homologous chromosome pairing at meiosis"/>
    <property type="evidence" value="ECO:0007669"/>
    <property type="project" value="TreeGrafter"/>
</dbReference>
<name>A0AAN7S8C3_MYCAM</name>
<dbReference type="GO" id="GO:0010705">
    <property type="term" value="P:meiotic DNA double-strand break processing involved in reciprocal meiotic recombination"/>
    <property type="evidence" value="ECO:0007669"/>
    <property type="project" value="TreeGrafter"/>
</dbReference>
<feature type="signal peptide" evidence="3">
    <location>
        <begin position="1"/>
        <end position="17"/>
    </location>
</feature>
<protein>
    <recommendedName>
        <fullName evidence="6">Protein SIX6OS1</fullName>
    </recommendedName>
</protein>
<feature type="non-terminal residue" evidence="4">
    <location>
        <position position="761"/>
    </location>
</feature>
<proteinExistence type="predicted"/>
<feature type="chain" id="PRO_5042908347" description="Protein SIX6OS1" evidence="3">
    <location>
        <begin position="18"/>
        <end position="761"/>
    </location>
</feature>
<evidence type="ECO:0008006" key="6">
    <source>
        <dbReference type="Google" id="ProtNLM"/>
    </source>
</evidence>
<organism evidence="4 5">
    <name type="scientific">Mycteria americana</name>
    <name type="common">Wood stork</name>
    <dbReference type="NCBI Taxonomy" id="33587"/>
    <lineage>
        <taxon>Eukaryota</taxon>
        <taxon>Metazoa</taxon>
        <taxon>Chordata</taxon>
        <taxon>Craniata</taxon>
        <taxon>Vertebrata</taxon>
        <taxon>Euteleostomi</taxon>
        <taxon>Archelosauria</taxon>
        <taxon>Archosauria</taxon>
        <taxon>Dinosauria</taxon>
        <taxon>Saurischia</taxon>
        <taxon>Theropoda</taxon>
        <taxon>Coelurosauria</taxon>
        <taxon>Aves</taxon>
        <taxon>Neognathae</taxon>
        <taxon>Neoaves</taxon>
        <taxon>Aequornithes</taxon>
        <taxon>Ciconiiformes</taxon>
        <taxon>Ciconiidae</taxon>
        <taxon>Mycteria</taxon>
    </lineage>
</organism>
<keyword evidence="3" id="KW-0732">Signal</keyword>
<dbReference type="GO" id="GO:0048477">
    <property type="term" value="P:oogenesis"/>
    <property type="evidence" value="ECO:0007669"/>
    <property type="project" value="TreeGrafter"/>
</dbReference>
<evidence type="ECO:0000313" key="4">
    <source>
        <dbReference type="EMBL" id="KAK4822721.1"/>
    </source>
</evidence>
<evidence type="ECO:0000313" key="5">
    <source>
        <dbReference type="Proteomes" id="UP001333110"/>
    </source>
</evidence>
<evidence type="ECO:0000256" key="1">
    <source>
        <dbReference type="SAM" id="Coils"/>
    </source>
</evidence>